<comment type="caution">
    <text evidence="1">The sequence shown here is derived from an EMBL/GenBank/DDBJ whole genome shotgun (WGS) entry which is preliminary data.</text>
</comment>
<dbReference type="Proteomes" id="UP000292408">
    <property type="component" value="Unassembled WGS sequence"/>
</dbReference>
<reference evidence="1 2" key="1">
    <citation type="journal article" date="2015" name="Stand. Genomic Sci.">
        <title>Genomic Encyclopedia of Bacterial and Archaeal Type Strains, Phase III: the genomes of soil and plant-associated and newly described type strains.</title>
        <authorList>
            <person name="Whitman W.B."/>
            <person name="Woyke T."/>
            <person name="Klenk H.P."/>
            <person name="Zhou Y."/>
            <person name="Lilburn T.G."/>
            <person name="Beck B.J."/>
            <person name="De Vos P."/>
            <person name="Vandamme P."/>
            <person name="Eisen J.A."/>
            <person name="Garrity G."/>
            <person name="Hugenholtz P."/>
            <person name="Kyrpides N.C."/>
        </authorList>
    </citation>
    <scope>NUCLEOTIDE SEQUENCE [LARGE SCALE GENOMIC DNA]</scope>
    <source>
        <strain evidence="1 2">AC4r</strain>
    </source>
</reference>
<gene>
    <name evidence="1" type="ORF">EV140_1087</name>
</gene>
<proteinExistence type="predicted"/>
<dbReference type="AlphaFoldDB" id="A0A4Q7TQN0"/>
<protein>
    <submittedName>
        <fullName evidence="1">DUF3046 family protein</fullName>
    </submittedName>
</protein>
<dbReference type="InterPro" id="IPR021408">
    <property type="entry name" value="DUF3046"/>
</dbReference>
<sequence>MVDEFGDAYGRSLVRDLVLGDVGDRTAEQALAAGVAPREVWFALCSATDVPRERWHGAGRPEPRPDR</sequence>
<evidence type="ECO:0000313" key="1">
    <source>
        <dbReference type="EMBL" id="RZT62557.1"/>
    </source>
</evidence>
<keyword evidence="2" id="KW-1185">Reference proteome</keyword>
<organism evidence="1 2">
    <name type="scientific">Microcella alkaliphila</name>
    <dbReference type="NCBI Taxonomy" id="279828"/>
    <lineage>
        <taxon>Bacteria</taxon>
        <taxon>Bacillati</taxon>
        <taxon>Actinomycetota</taxon>
        <taxon>Actinomycetes</taxon>
        <taxon>Micrococcales</taxon>
        <taxon>Microbacteriaceae</taxon>
        <taxon>Microcella</taxon>
    </lineage>
</organism>
<evidence type="ECO:0000313" key="2">
    <source>
        <dbReference type="Proteomes" id="UP000292408"/>
    </source>
</evidence>
<dbReference type="Pfam" id="PF11248">
    <property type="entry name" value="DUF3046"/>
    <property type="match status" value="1"/>
</dbReference>
<name>A0A4Q7TQN0_9MICO</name>
<accession>A0A4Q7TQN0</accession>
<dbReference type="EMBL" id="SGXT01000013">
    <property type="protein sequence ID" value="RZT62557.1"/>
    <property type="molecule type" value="Genomic_DNA"/>
</dbReference>